<sequence length="497" mass="54136">MIEERATILTESASGVGRWAPSGSDAAMSVARDELAVISAQLNDGHTRLVRLTRRVLAEELWCGAGLKSPEHWLTAYAGLTWSCAHDIVRIARRASDLPTMRRLLDEGRLTLGQAAVIAKYTPSAYDADVAEFASYTTVTQLRRALSRYQFPDDDGTAAETDADDGEGTTEQSAVLEGDAADDAEQVEAATDDAQDRAPDAFDPATAPPRLEMRYAAGRFLLSYDAPADIGALVEQALLEAKDTLFHLHTRTMSNPRPAGGPRPGAADCGDNFGDATRSHKGASFGEAISLVAQRSLDNGAPLGHARASRYRVYLHLDTRGEGWLHKQCALPPALRARVLCDGVIQPVWETEGKPVNVGRAQRIVPARTRRLLEDRDRGCRFPGCLAMHHLECHHLDHWIDGGRTDADRMIMLCTFHHDEHHRGAFVMVGDPSRPDGVAFTARDGTRLRPQFLPYSPAVGDDEAAPGWAPYAGPTNETLHLALVRFDPRPPPEGPDS</sequence>
<evidence type="ECO:0000256" key="1">
    <source>
        <dbReference type="SAM" id="MobiDB-lite"/>
    </source>
</evidence>
<feature type="region of interest" description="Disordered" evidence="1">
    <location>
        <begin position="151"/>
        <end position="209"/>
    </location>
</feature>
<dbReference type="AlphaFoldDB" id="A0A916SU90"/>
<dbReference type="EMBL" id="BMHI01000001">
    <property type="protein sequence ID" value="GGB17934.1"/>
    <property type="molecule type" value="Genomic_DNA"/>
</dbReference>
<evidence type="ECO:0000313" key="4">
    <source>
        <dbReference type="Proteomes" id="UP000636793"/>
    </source>
</evidence>
<feature type="compositionally biased region" description="Acidic residues" evidence="1">
    <location>
        <begin position="179"/>
        <end position="193"/>
    </location>
</feature>
<gene>
    <name evidence="3" type="ORF">GCM10011492_04730</name>
</gene>
<accession>A0A916SU90</accession>
<dbReference type="CDD" id="cd00085">
    <property type="entry name" value="HNHc"/>
    <property type="match status" value="1"/>
</dbReference>
<protein>
    <recommendedName>
        <fullName evidence="2">HNH nuclease domain-containing protein</fullName>
    </recommendedName>
</protein>
<proteinExistence type="predicted"/>
<dbReference type="RefSeq" id="WP_188835342.1">
    <property type="nucleotide sequence ID" value="NZ_BMHI01000001.1"/>
</dbReference>
<feature type="compositionally biased region" description="Acidic residues" evidence="1">
    <location>
        <begin position="152"/>
        <end position="168"/>
    </location>
</feature>
<keyword evidence="4" id="KW-1185">Reference proteome</keyword>
<reference evidence="3" key="2">
    <citation type="submission" date="2020-09" db="EMBL/GenBank/DDBJ databases">
        <authorList>
            <person name="Sun Q."/>
            <person name="Zhou Y."/>
        </authorList>
    </citation>
    <scope>NUCLEOTIDE SEQUENCE</scope>
    <source>
        <strain evidence="3">CGMCC 1.15085</strain>
    </source>
</reference>
<dbReference type="InterPro" id="IPR003615">
    <property type="entry name" value="HNH_nuc"/>
</dbReference>
<feature type="domain" description="HNH nuclease" evidence="2">
    <location>
        <begin position="368"/>
        <end position="419"/>
    </location>
</feature>
<name>A0A916SU90_9MICO</name>
<dbReference type="Proteomes" id="UP000636793">
    <property type="component" value="Unassembled WGS sequence"/>
</dbReference>
<evidence type="ECO:0000259" key="2">
    <source>
        <dbReference type="SMART" id="SM00507"/>
    </source>
</evidence>
<dbReference type="SMART" id="SM00507">
    <property type="entry name" value="HNHc"/>
    <property type="match status" value="1"/>
</dbReference>
<reference evidence="3" key="1">
    <citation type="journal article" date="2014" name="Int. J. Syst. Evol. Microbiol.">
        <title>Complete genome sequence of Corynebacterium casei LMG S-19264T (=DSM 44701T), isolated from a smear-ripened cheese.</title>
        <authorList>
            <consortium name="US DOE Joint Genome Institute (JGI-PGF)"/>
            <person name="Walter F."/>
            <person name="Albersmeier A."/>
            <person name="Kalinowski J."/>
            <person name="Ruckert C."/>
        </authorList>
    </citation>
    <scope>NUCLEOTIDE SEQUENCE</scope>
    <source>
        <strain evidence="3">CGMCC 1.15085</strain>
    </source>
</reference>
<evidence type="ECO:0000313" key="3">
    <source>
        <dbReference type="EMBL" id="GGB17934.1"/>
    </source>
</evidence>
<comment type="caution">
    <text evidence="3">The sequence shown here is derived from an EMBL/GenBank/DDBJ whole genome shotgun (WGS) entry which is preliminary data.</text>
</comment>
<organism evidence="3 4">
    <name type="scientific">Flexivirga endophytica</name>
    <dbReference type="NCBI Taxonomy" id="1849103"/>
    <lineage>
        <taxon>Bacteria</taxon>
        <taxon>Bacillati</taxon>
        <taxon>Actinomycetota</taxon>
        <taxon>Actinomycetes</taxon>
        <taxon>Micrococcales</taxon>
        <taxon>Dermacoccaceae</taxon>
        <taxon>Flexivirga</taxon>
    </lineage>
</organism>